<dbReference type="AlphaFoldDB" id="A0A176X320"/>
<feature type="domain" description="Glucose-methanol-choline oxidoreductase C-terminal" evidence="6">
    <location>
        <begin position="395"/>
        <end position="516"/>
    </location>
</feature>
<evidence type="ECO:0000256" key="4">
    <source>
        <dbReference type="ARBA" id="ARBA00022827"/>
    </source>
</evidence>
<keyword evidence="5" id="KW-0560">Oxidoreductase</keyword>
<dbReference type="InterPro" id="IPR036188">
    <property type="entry name" value="FAD/NAD-bd_sf"/>
</dbReference>
<dbReference type="EMBL" id="LXPS01000036">
    <property type="protein sequence ID" value="OAE40462.1"/>
    <property type="molecule type" value="Genomic_DNA"/>
</dbReference>
<keyword evidence="4" id="KW-0274">FAD</keyword>
<dbReference type="InterPro" id="IPR051473">
    <property type="entry name" value="P2Ox-like"/>
</dbReference>
<proteinExistence type="inferred from homology"/>
<sequence>MITRAQDVTSLPFQVCIVGAGPVGLATAFRLEKQGIGVLLVEAGQHDNGGRVVNATNHHHAPPASSMASGLGGTSSLWGGRCVGFDDIDFIERPHVPNSGWPISHHAVGRYYDDALDFLNVEGPRPVVTSNPLPLGEVHADSMEWWSSKPELANIYREKIEGSQLIHFLPDTSATSIELDASGAASHLHLEGLQGRLRVPVTKLVLAAGGVGNARLLHQLNSAYPGRLSRTLGAYYQGHLTGYIAMIEFHDDAVVDALSFKKTPKGSVFRRRLQLSEDVQHRLGLLNCVFWLDSVSISNALHHSAGFSALFLILQLTGLYRFLANGKAAGSFLRRDVRYRDHLPNLVPSLRALNDLRDTVRQLRRRNRKAPLVNPARRYLLRYHAEQAPDPASAVTPSPSKGEHHLAAVTIDYRVREEDLESIERSHVFLDQWLRKNELGRLDYLHAEEERRQALRDQAYDGFHQIGLTRMAASPENGVVDSDCKVYNADNLYVAGSCVFSTGGHANPTMPAVALAMRLADHLAETIRTVHSIEWAKS</sequence>
<evidence type="ECO:0000256" key="5">
    <source>
        <dbReference type="ARBA" id="ARBA00023002"/>
    </source>
</evidence>
<comment type="caution">
    <text evidence="7">The sequence shown here is derived from an EMBL/GenBank/DDBJ whole genome shotgun (WGS) entry which is preliminary data.</text>
</comment>
<keyword evidence="3" id="KW-0285">Flavoprotein</keyword>
<dbReference type="Proteomes" id="UP000077098">
    <property type="component" value="Unassembled WGS sequence"/>
</dbReference>
<evidence type="ECO:0000259" key="6">
    <source>
        <dbReference type="Pfam" id="PF05199"/>
    </source>
</evidence>
<name>A0A176X320_AGRTU</name>
<gene>
    <name evidence="7" type="ORF">A7J57_09245</name>
</gene>
<dbReference type="RefSeq" id="WP_063950214.1">
    <property type="nucleotide sequence ID" value="NZ_LXPS01000036.1"/>
</dbReference>
<evidence type="ECO:0000256" key="2">
    <source>
        <dbReference type="ARBA" id="ARBA00010790"/>
    </source>
</evidence>
<dbReference type="SUPFAM" id="SSF51905">
    <property type="entry name" value="FAD/NAD(P)-binding domain"/>
    <property type="match status" value="1"/>
</dbReference>
<dbReference type="Pfam" id="PF05199">
    <property type="entry name" value="GMC_oxred_C"/>
    <property type="match status" value="1"/>
</dbReference>
<comment type="similarity">
    <text evidence="2">Belongs to the GMC oxidoreductase family.</text>
</comment>
<accession>A0A176X320</accession>
<protein>
    <recommendedName>
        <fullName evidence="6">Glucose-methanol-choline oxidoreductase C-terminal domain-containing protein</fullName>
    </recommendedName>
</protein>
<evidence type="ECO:0000313" key="8">
    <source>
        <dbReference type="Proteomes" id="UP000077098"/>
    </source>
</evidence>
<evidence type="ECO:0000256" key="1">
    <source>
        <dbReference type="ARBA" id="ARBA00001974"/>
    </source>
</evidence>
<dbReference type="InterPro" id="IPR007867">
    <property type="entry name" value="GMC_OxRtase_C"/>
</dbReference>
<reference evidence="7 8" key="1">
    <citation type="submission" date="2016-05" db="EMBL/GenBank/DDBJ databases">
        <authorList>
            <person name="Lavstsen T."/>
            <person name="Jespersen J.S."/>
        </authorList>
    </citation>
    <scope>NUCLEOTIDE SEQUENCE [LARGE SCALE GENOMIC DNA]</scope>
    <source>
        <strain evidence="7 8">KCJ1736</strain>
    </source>
</reference>
<dbReference type="GO" id="GO:0016614">
    <property type="term" value="F:oxidoreductase activity, acting on CH-OH group of donors"/>
    <property type="evidence" value="ECO:0007669"/>
    <property type="project" value="InterPro"/>
</dbReference>
<organism evidence="7 8">
    <name type="scientific">Agrobacterium tumefaciens</name>
    <dbReference type="NCBI Taxonomy" id="358"/>
    <lineage>
        <taxon>Bacteria</taxon>
        <taxon>Pseudomonadati</taxon>
        <taxon>Pseudomonadota</taxon>
        <taxon>Alphaproteobacteria</taxon>
        <taxon>Hyphomicrobiales</taxon>
        <taxon>Rhizobiaceae</taxon>
        <taxon>Rhizobium/Agrobacterium group</taxon>
        <taxon>Agrobacterium</taxon>
        <taxon>Agrobacterium tumefaciens complex</taxon>
    </lineage>
</organism>
<dbReference type="PANTHER" id="PTHR42784">
    <property type="entry name" value="PYRANOSE 2-OXIDASE"/>
    <property type="match status" value="1"/>
</dbReference>
<dbReference type="Gene3D" id="3.50.50.60">
    <property type="entry name" value="FAD/NAD(P)-binding domain"/>
    <property type="match status" value="2"/>
</dbReference>
<evidence type="ECO:0000256" key="3">
    <source>
        <dbReference type="ARBA" id="ARBA00022630"/>
    </source>
</evidence>
<dbReference type="PANTHER" id="PTHR42784:SF1">
    <property type="entry name" value="PYRANOSE 2-OXIDASE"/>
    <property type="match status" value="1"/>
</dbReference>
<dbReference type="Pfam" id="PF13450">
    <property type="entry name" value="NAD_binding_8"/>
    <property type="match status" value="1"/>
</dbReference>
<evidence type="ECO:0000313" key="7">
    <source>
        <dbReference type="EMBL" id="OAE40462.1"/>
    </source>
</evidence>
<comment type="cofactor">
    <cofactor evidence="1">
        <name>FAD</name>
        <dbReference type="ChEBI" id="CHEBI:57692"/>
    </cofactor>
</comment>